<dbReference type="EMBL" id="BART01002581">
    <property type="protein sequence ID" value="GAG64396.1"/>
    <property type="molecule type" value="Genomic_DNA"/>
</dbReference>
<organism evidence="1">
    <name type="scientific">marine sediment metagenome</name>
    <dbReference type="NCBI Taxonomy" id="412755"/>
    <lineage>
        <taxon>unclassified sequences</taxon>
        <taxon>metagenomes</taxon>
        <taxon>ecological metagenomes</taxon>
    </lineage>
</organism>
<dbReference type="Gene3D" id="3.30.450.30">
    <property type="entry name" value="Dynein light chain 2a, cytoplasmic"/>
    <property type="match status" value="1"/>
</dbReference>
<proteinExistence type="predicted"/>
<name>X1AXA4_9ZZZZ</name>
<evidence type="ECO:0000313" key="1">
    <source>
        <dbReference type="EMBL" id="GAG64396.1"/>
    </source>
</evidence>
<comment type="caution">
    <text evidence="1">The sequence shown here is derived from an EMBL/GenBank/DDBJ whole genome shotgun (WGS) entry which is preliminary data.</text>
</comment>
<protein>
    <recommendedName>
        <fullName evidence="2">Roadblock/LAMTOR2 domain-containing protein</fullName>
    </recommendedName>
</protein>
<feature type="non-terminal residue" evidence="1">
    <location>
        <position position="1"/>
    </location>
</feature>
<gene>
    <name evidence="1" type="ORF">S01H4_07771</name>
</gene>
<dbReference type="SUPFAM" id="SSF103196">
    <property type="entry name" value="Roadblock/LC7 domain"/>
    <property type="match status" value="1"/>
</dbReference>
<dbReference type="AlphaFoldDB" id="X1AXA4"/>
<evidence type="ECO:0008006" key="2">
    <source>
        <dbReference type="Google" id="ProtNLM"/>
    </source>
</evidence>
<sequence length="58" mass="6253">TELEQGQFYNAIIESAKGRILFSEIKGSILTIIATTDAKLGIINLKLGAAAEALKEYL</sequence>
<reference evidence="1" key="1">
    <citation type="journal article" date="2014" name="Front. Microbiol.">
        <title>High frequency of phylogenetically diverse reductive dehalogenase-homologous genes in deep subseafloor sedimentary metagenomes.</title>
        <authorList>
            <person name="Kawai M."/>
            <person name="Futagami T."/>
            <person name="Toyoda A."/>
            <person name="Takaki Y."/>
            <person name="Nishi S."/>
            <person name="Hori S."/>
            <person name="Arai W."/>
            <person name="Tsubouchi T."/>
            <person name="Morono Y."/>
            <person name="Uchiyama I."/>
            <person name="Ito T."/>
            <person name="Fujiyama A."/>
            <person name="Inagaki F."/>
            <person name="Takami H."/>
        </authorList>
    </citation>
    <scope>NUCLEOTIDE SEQUENCE</scope>
    <source>
        <strain evidence="1">Expedition CK06-06</strain>
    </source>
</reference>
<accession>X1AXA4</accession>